<accession>A0A2M7AT12</accession>
<feature type="transmembrane region" description="Helical" evidence="1">
    <location>
        <begin position="364"/>
        <end position="386"/>
    </location>
</feature>
<dbReference type="Proteomes" id="UP000231407">
    <property type="component" value="Unassembled WGS sequence"/>
</dbReference>
<organism evidence="3 4">
    <name type="scientific">Candidatus Shapirobacteria bacterium CG06_land_8_20_14_3_00_40_12</name>
    <dbReference type="NCBI Taxonomy" id="1974881"/>
    <lineage>
        <taxon>Bacteria</taxon>
        <taxon>Candidatus Shapironibacteriota</taxon>
    </lineage>
</organism>
<dbReference type="InterPro" id="IPR038731">
    <property type="entry name" value="RgtA/B/C-like"/>
</dbReference>
<evidence type="ECO:0000313" key="4">
    <source>
        <dbReference type="Proteomes" id="UP000231407"/>
    </source>
</evidence>
<feature type="transmembrane region" description="Helical" evidence="1">
    <location>
        <begin position="76"/>
        <end position="107"/>
    </location>
</feature>
<protein>
    <recommendedName>
        <fullName evidence="2">Glycosyltransferase RgtA/B/C/D-like domain-containing protein</fullName>
    </recommendedName>
</protein>
<feature type="domain" description="Glycosyltransferase RgtA/B/C/D-like" evidence="2">
    <location>
        <begin position="72"/>
        <end position="228"/>
    </location>
</feature>
<dbReference type="EMBL" id="PEWA01000009">
    <property type="protein sequence ID" value="PIU73757.1"/>
    <property type="molecule type" value="Genomic_DNA"/>
</dbReference>
<comment type="caution">
    <text evidence="3">The sequence shown here is derived from an EMBL/GenBank/DDBJ whole genome shotgun (WGS) entry which is preliminary data.</text>
</comment>
<sequence length="481" mass="56085">MLKNKLFWLFSVLVFFFFLLSYRLSETPMGLTADESAFGTNAALLSRTGYDENGVFMPLFVNSINKSDWRQPWSQYYITLFFKIFGISIYNLRLSSVILILFSGYLLYRLMNSLLGWRYATLSMVLFFTTPIIFLQSHLGLDNIMPLPFVLIWLLNLNNYRLFPKPKFLIFAGLSLGASFYSYKGMRAVVPVWTILTFIYILFLNYRPKIKLFKLFSDTLPFVLTIIPFFIAIFPISQAYPGAIFGGARPKFTNLYDLLYAYLSHYDLTFLYIRGDDLLFHSTKFHGMVLLSTLPLFVLGFIHSIKLKKFWTFLVLTYFSGPLLFGLVDSVHRASRIIAVIPVYIIICILGTNLLLTKIKRGKYFFFSLIFLFIINFLDFTHYYWFSYPKFTENIFGNMERSVSYQVFSYESQKRNLKPYVDKEIYESFFDAISFTAPSTLVPKDELPPTGSIYLTYHDGDLEGFTKLNVAIPQFRIYTNP</sequence>
<feature type="transmembrane region" description="Helical" evidence="1">
    <location>
        <begin position="219"/>
        <end position="240"/>
    </location>
</feature>
<gene>
    <name evidence="3" type="ORF">COS78_00685</name>
</gene>
<feature type="transmembrane region" description="Helical" evidence="1">
    <location>
        <begin position="119"/>
        <end position="137"/>
    </location>
</feature>
<feature type="transmembrane region" description="Helical" evidence="1">
    <location>
        <begin position="189"/>
        <end position="207"/>
    </location>
</feature>
<feature type="transmembrane region" description="Helical" evidence="1">
    <location>
        <begin position="285"/>
        <end position="303"/>
    </location>
</feature>
<evidence type="ECO:0000256" key="1">
    <source>
        <dbReference type="SAM" id="Phobius"/>
    </source>
</evidence>
<feature type="transmembrane region" description="Helical" evidence="1">
    <location>
        <begin position="334"/>
        <end position="357"/>
    </location>
</feature>
<feature type="transmembrane region" description="Helical" evidence="1">
    <location>
        <begin position="310"/>
        <end position="328"/>
    </location>
</feature>
<keyword evidence="1" id="KW-0472">Membrane</keyword>
<dbReference type="Pfam" id="PF13231">
    <property type="entry name" value="PMT_2"/>
    <property type="match status" value="1"/>
</dbReference>
<evidence type="ECO:0000313" key="3">
    <source>
        <dbReference type="EMBL" id="PIU73757.1"/>
    </source>
</evidence>
<keyword evidence="1" id="KW-0812">Transmembrane</keyword>
<name>A0A2M7AT12_9BACT</name>
<evidence type="ECO:0000259" key="2">
    <source>
        <dbReference type="Pfam" id="PF13231"/>
    </source>
</evidence>
<dbReference type="AlphaFoldDB" id="A0A2M7AT12"/>
<reference evidence="4" key="1">
    <citation type="submission" date="2017-09" db="EMBL/GenBank/DDBJ databases">
        <title>Depth-based differentiation of microbial function through sediment-hosted aquifers and enrichment of novel symbionts in the deep terrestrial subsurface.</title>
        <authorList>
            <person name="Probst A.J."/>
            <person name="Ladd B."/>
            <person name="Jarett J.K."/>
            <person name="Geller-Mcgrath D.E."/>
            <person name="Sieber C.M.K."/>
            <person name="Emerson J.B."/>
            <person name="Anantharaman K."/>
            <person name="Thomas B.C."/>
            <person name="Malmstrom R."/>
            <person name="Stieglmeier M."/>
            <person name="Klingl A."/>
            <person name="Woyke T."/>
            <person name="Ryan C.M."/>
            <person name="Banfield J.F."/>
        </authorList>
    </citation>
    <scope>NUCLEOTIDE SEQUENCE [LARGE SCALE GENOMIC DNA]</scope>
</reference>
<proteinExistence type="predicted"/>
<keyword evidence="1" id="KW-1133">Transmembrane helix</keyword>